<dbReference type="GO" id="GO:0006865">
    <property type="term" value="P:amino acid transport"/>
    <property type="evidence" value="ECO:0007669"/>
    <property type="project" value="UniProtKB-KW"/>
</dbReference>
<accession>A0A1T4KFQ0</accession>
<organism evidence="6 7">
    <name type="scientific">Enhydrobacter aerosaccus</name>
    <dbReference type="NCBI Taxonomy" id="225324"/>
    <lineage>
        <taxon>Bacteria</taxon>
        <taxon>Pseudomonadati</taxon>
        <taxon>Pseudomonadota</taxon>
        <taxon>Alphaproteobacteria</taxon>
        <taxon>Hyphomicrobiales</taxon>
        <taxon>Enhydrobacter</taxon>
    </lineage>
</organism>
<dbReference type="CDD" id="cd06338">
    <property type="entry name" value="PBP1_ABC_ligand_binding-like"/>
    <property type="match status" value="1"/>
</dbReference>
<dbReference type="AlphaFoldDB" id="A0A1T4KFQ0"/>
<evidence type="ECO:0000256" key="3">
    <source>
        <dbReference type="ARBA" id="ARBA00022970"/>
    </source>
</evidence>
<sequence>MIERKGAWRRRRILAGMMTGAAALAAPSILRAAPSGKPVRVGGTLSLTGFLAQTAAIHKIAAEIMVDEINGRNGFLGRPVEYVLLDDQSKPEVARSLYEKLITVDKVDLIQGPYATAPILAAMGVAQRYGKVMIQSSMGIPKLQTYDRAFPATPFGPEPEKTYPNVILDAMASLPNPPKTIVVLSSKFPSAQFMAQGMRDQAEKRGVKVTLYLEYESGNRDFGAIAARVKEANADFLWVGSLGLESNQLLEALHKLDYKPKNHFHLYPAPGPLALSPDGDKALCSTFLEPSEPFLSRPGVRRIAGEFKERATKANLPYAIIDAQAAGMVSEWQILEAAVNGANSLDDKAIADWLKKHRVETIYGSLRFDGPYNHGGAAQLIKQVQDKEWKVVWPKEFAAPGVSLLGA</sequence>
<reference evidence="7" key="1">
    <citation type="submission" date="2017-02" db="EMBL/GenBank/DDBJ databases">
        <authorList>
            <person name="Varghese N."/>
            <person name="Submissions S."/>
        </authorList>
    </citation>
    <scope>NUCLEOTIDE SEQUENCE [LARGE SCALE GENOMIC DNA]</scope>
    <source>
        <strain evidence="7">ATCC 27094</strain>
    </source>
</reference>
<dbReference type="InterPro" id="IPR028082">
    <property type="entry name" value="Peripla_BP_I"/>
</dbReference>
<keyword evidence="2 4" id="KW-0732">Signal</keyword>
<feature type="chain" id="PRO_5012572028" evidence="4">
    <location>
        <begin position="26"/>
        <end position="407"/>
    </location>
</feature>
<evidence type="ECO:0000256" key="4">
    <source>
        <dbReference type="SAM" id="SignalP"/>
    </source>
</evidence>
<evidence type="ECO:0000256" key="1">
    <source>
        <dbReference type="ARBA" id="ARBA00010062"/>
    </source>
</evidence>
<keyword evidence="7" id="KW-1185">Reference proteome</keyword>
<comment type="similarity">
    <text evidence="1">Belongs to the leucine-binding protein family.</text>
</comment>
<evidence type="ECO:0000313" key="6">
    <source>
        <dbReference type="EMBL" id="SJZ41187.1"/>
    </source>
</evidence>
<evidence type="ECO:0000259" key="5">
    <source>
        <dbReference type="Pfam" id="PF13458"/>
    </source>
</evidence>
<name>A0A1T4KFQ0_9HYPH</name>
<feature type="domain" description="Leucine-binding protein" evidence="5">
    <location>
        <begin position="38"/>
        <end position="384"/>
    </location>
</feature>
<dbReference type="Pfam" id="PF13458">
    <property type="entry name" value="Peripla_BP_6"/>
    <property type="match status" value="1"/>
</dbReference>
<dbReference type="PANTHER" id="PTHR30483:SF6">
    <property type="entry name" value="PERIPLASMIC BINDING PROTEIN OF ABC TRANSPORTER FOR NATURAL AMINO ACIDS"/>
    <property type="match status" value="1"/>
</dbReference>
<keyword evidence="3" id="KW-0029">Amino-acid transport</keyword>
<dbReference type="InterPro" id="IPR028081">
    <property type="entry name" value="Leu-bd"/>
</dbReference>
<protein>
    <submittedName>
        <fullName evidence="6">Branched-chain amino acid transport system substrate-binding protein</fullName>
    </submittedName>
</protein>
<dbReference type="Gene3D" id="3.40.50.2300">
    <property type="match status" value="2"/>
</dbReference>
<dbReference type="SUPFAM" id="SSF53822">
    <property type="entry name" value="Periplasmic binding protein-like I"/>
    <property type="match status" value="1"/>
</dbReference>
<dbReference type="PANTHER" id="PTHR30483">
    <property type="entry name" value="LEUCINE-SPECIFIC-BINDING PROTEIN"/>
    <property type="match status" value="1"/>
</dbReference>
<dbReference type="InterPro" id="IPR051010">
    <property type="entry name" value="BCAA_transport"/>
</dbReference>
<dbReference type="Proteomes" id="UP000190092">
    <property type="component" value="Unassembled WGS sequence"/>
</dbReference>
<dbReference type="STRING" id="225324.SAMN02745126_00938"/>
<gene>
    <name evidence="6" type="ORF">SAMN02745126_00938</name>
</gene>
<evidence type="ECO:0000313" key="7">
    <source>
        <dbReference type="Proteomes" id="UP000190092"/>
    </source>
</evidence>
<proteinExistence type="inferred from homology"/>
<dbReference type="EMBL" id="FUWJ01000001">
    <property type="protein sequence ID" value="SJZ41187.1"/>
    <property type="molecule type" value="Genomic_DNA"/>
</dbReference>
<keyword evidence="3" id="KW-0813">Transport</keyword>
<feature type="signal peptide" evidence="4">
    <location>
        <begin position="1"/>
        <end position="25"/>
    </location>
</feature>
<evidence type="ECO:0000256" key="2">
    <source>
        <dbReference type="ARBA" id="ARBA00022729"/>
    </source>
</evidence>